<proteinExistence type="predicted"/>
<name>W6RZK1_9CLOT</name>
<feature type="domain" description="VTC" evidence="1">
    <location>
        <begin position="7"/>
        <end position="228"/>
    </location>
</feature>
<dbReference type="HOGENOM" id="CLU_098613_0_0_9"/>
<organism evidence="2 3">
    <name type="scientific">Clostridium bornimense</name>
    <dbReference type="NCBI Taxonomy" id="1216932"/>
    <lineage>
        <taxon>Bacteria</taxon>
        <taxon>Bacillati</taxon>
        <taxon>Bacillota</taxon>
        <taxon>Clostridia</taxon>
        <taxon>Eubacteriales</taxon>
        <taxon>Clostridiaceae</taxon>
        <taxon>Clostridium</taxon>
    </lineage>
</organism>
<dbReference type="KEGG" id="clt:CM240_1886"/>
<dbReference type="EMBL" id="HG917868">
    <property type="protein sequence ID" value="CDM69044.1"/>
    <property type="molecule type" value="Genomic_DNA"/>
</dbReference>
<dbReference type="InterPro" id="IPR042267">
    <property type="entry name" value="VTC_sf"/>
</dbReference>
<reference evidence="2 3" key="1">
    <citation type="submission" date="2013-11" db="EMBL/GenBank/DDBJ databases">
        <title>Complete genome sequence of Clostridum sp. M2/40.</title>
        <authorList>
            <person name="Wibberg D."/>
            <person name="Puehler A."/>
            <person name="Schlueter A."/>
        </authorList>
    </citation>
    <scope>NUCLEOTIDE SEQUENCE [LARGE SCALE GENOMIC DNA]</scope>
    <source>
        <strain evidence="3">M2/40</strain>
    </source>
</reference>
<keyword evidence="3" id="KW-1185">Reference proteome</keyword>
<evidence type="ECO:0000313" key="2">
    <source>
        <dbReference type="EMBL" id="CDM69044.1"/>
    </source>
</evidence>
<evidence type="ECO:0000259" key="1">
    <source>
        <dbReference type="Pfam" id="PF09359"/>
    </source>
</evidence>
<gene>
    <name evidence="2" type="ORF">CM240_1886</name>
</gene>
<dbReference type="Proteomes" id="UP000019426">
    <property type="component" value="Chromosome M2/40_rep1"/>
</dbReference>
<dbReference type="GO" id="GO:0006799">
    <property type="term" value="P:polyphosphate biosynthetic process"/>
    <property type="evidence" value="ECO:0007669"/>
    <property type="project" value="UniProtKB-ARBA"/>
</dbReference>
<dbReference type="AlphaFoldDB" id="W6RZK1"/>
<dbReference type="RefSeq" id="WP_044038664.1">
    <property type="nucleotide sequence ID" value="NZ_HG917868.1"/>
</dbReference>
<dbReference type="InterPro" id="IPR018966">
    <property type="entry name" value="VTC_domain"/>
</dbReference>
<sequence length="232" mass="27887">MKKEPKFRHELKHYITYGDYLVIRQRLNVVAKHDRNANNHGRYKIRSLYFDNDDNKVLREKKDGIRCREKFRIRYYNEDLSFIKLEKKSKVNGLCLKESVRVTKEECEKIISGDIEWMKYIDQKLLNELYSKMQYQRIKPKTIVDYIREPFIYKMGNVRITFDSDIRTGINSTDFFDFDVPMIAHDIAYNNNTIILEVKFDEFLPDIISDVIQTNNREQTSFSKYAVCRNFG</sequence>
<accession>W6RZK1</accession>
<dbReference type="PATRIC" id="fig|1216932.3.peg.1885"/>
<evidence type="ECO:0000313" key="3">
    <source>
        <dbReference type="Proteomes" id="UP000019426"/>
    </source>
</evidence>
<dbReference type="OrthoDB" id="9784042at2"/>
<dbReference type="eggNOG" id="COG5036">
    <property type="taxonomic scope" value="Bacteria"/>
</dbReference>
<dbReference type="CDD" id="cd07750">
    <property type="entry name" value="PolyPPase_VTC_like"/>
    <property type="match status" value="1"/>
</dbReference>
<dbReference type="Pfam" id="PF09359">
    <property type="entry name" value="VTC"/>
    <property type="match status" value="1"/>
</dbReference>
<dbReference type="Gene3D" id="3.20.100.30">
    <property type="entry name" value="VTC, catalytic tunnel domain"/>
    <property type="match status" value="1"/>
</dbReference>
<protein>
    <recommendedName>
        <fullName evidence="1">VTC domain-containing protein</fullName>
    </recommendedName>
</protein>
<dbReference type="STRING" id="1216932.CM240_1886"/>